<reference evidence="1 2" key="1">
    <citation type="journal article" date="2019" name="Nat. Plants">
        <title>Genome sequencing of Musa balbisiana reveals subgenome evolution and function divergence in polyploid bananas.</title>
        <authorList>
            <person name="Yao X."/>
        </authorList>
    </citation>
    <scope>NUCLEOTIDE SEQUENCE [LARGE SCALE GENOMIC DNA]</scope>
    <source>
        <strain evidence="2">cv. DH-PKW</strain>
        <tissue evidence="1">Leaves</tissue>
    </source>
</reference>
<organism evidence="1 2">
    <name type="scientific">Musa balbisiana</name>
    <name type="common">Banana</name>
    <dbReference type="NCBI Taxonomy" id="52838"/>
    <lineage>
        <taxon>Eukaryota</taxon>
        <taxon>Viridiplantae</taxon>
        <taxon>Streptophyta</taxon>
        <taxon>Embryophyta</taxon>
        <taxon>Tracheophyta</taxon>
        <taxon>Spermatophyta</taxon>
        <taxon>Magnoliopsida</taxon>
        <taxon>Liliopsida</taxon>
        <taxon>Zingiberales</taxon>
        <taxon>Musaceae</taxon>
        <taxon>Musa</taxon>
    </lineage>
</organism>
<dbReference type="Proteomes" id="UP000317650">
    <property type="component" value="Chromosome 5"/>
</dbReference>
<sequence length="106" mass="12044">MAKNMGRTIQFVFFIMALVITKPYKFLEEKVQDQDCSFLDMVLFMLLLIVASVQWADGLAARGNLSPNVPALCWDTSSTLHAERKINARGRTCLTDDLHILLRKDL</sequence>
<proteinExistence type="predicted"/>
<name>A0A4S8JYX1_MUSBA</name>
<accession>A0A4S8JYX1</accession>
<dbReference type="AlphaFoldDB" id="A0A4S8JYX1"/>
<dbReference type="EMBL" id="PYDT01000003">
    <property type="protein sequence ID" value="THU67538.1"/>
    <property type="molecule type" value="Genomic_DNA"/>
</dbReference>
<comment type="caution">
    <text evidence="1">The sequence shown here is derived from an EMBL/GenBank/DDBJ whole genome shotgun (WGS) entry which is preliminary data.</text>
</comment>
<gene>
    <name evidence="1" type="ORF">C4D60_Mb05t25710</name>
</gene>
<evidence type="ECO:0000313" key="2">
    <source>
        <dbReference type="Proteomes" id="UP000317650"/>
    </source>
</evidence>
<protein>
    <submittedName>
        <fullName evidence="1">Uncharacterized protein</fullName>
    </submittedName>
</protein>
<keyword evidence="2" id="KW-1185">Reference proteome</keyword>
<evidence type="ECO:0000313" key="1">
    <source>
        <dbReference type="EMBL" id="THU67538.1"/>
    </source>
</evidence>